<dbReference type="STRING" id="1891926.Fuma_01357"/>
<feature type="transmembrane region" description="Helical" evidence="2">
    <location>
        <begin position="55"/>
        <end position="73"/>
    </location>
</feature>
<organism evidence="3 4">
    <name type="scientific">Fuerstiella marisgermanici</name>
    <dbReference type="NCBI Taxonomy" id="1891926"/>
    <lineage>
        <taxon>Bacteria</taxon>
        <taxon>Pseudomonadati</taxon>
        <taxon>Planctomycetota</taxon>
        <taxon>Planctomycetia</taxon>
        <taxon>Planctomycetales</taxon>
        <taxon>Planctomycetaceae</taxon>
        <taxon>Fuerstiella</taxon>
    </lineage>
</organism>
<protein>
    <submittedName>
        <fullName evidence="3">Uncharacterized protein</fullName>
    </submittedName>
</protein>
<reference evidence="3 4" key="1">
    <citation type="journal article" date="2016" name="Front. Microbiol.">
        <title>Fuerstia marisgermanicae gen. nov., sp. nov., an Unusual Member of the Phylum Planctomycetes from the German Wadden Sea.</title>
        <authorList>
            <person name="Kohn T."/>
            <person name="Heuer A."/>
            <person name="Jogler M."/>
            <person name="Vollmers J."/>
            <person name="Boedeker C."/>
            <person name="Bunk B."/>
            <person name="Rast P."/>
            <person name="Borchert D."/>
            <person name="Glockner I."/>
            <person name="Freese H.M."/>
            <person name="Klenk H.P."/>
            <person name="Overmann J."/>
            <person name="Kaster A.K."/>
            <person name="Rohde M."/>
            <person name="Wiegand S."/>
            <person name="Jogler C."/>
        </authorList>
    </citation>
    <scope>NUCLEOTIDE SEQUENCE [LARGE SCALE GENOMIC DNA]</scope>
    <source>
        <strain evidence="3 4">NH11</strain>
    </source>
</reference>
<keyword evidence="4" id="KW-1185">Reference proteome</keyword>
<proteinExistence type="predicted"/>
<feature type="region of interest" description="Disordered" evidence="1">
    <location>
        <begin position="77"/>
        <end position="124"/>
    </location>
</feature>
<evidence type="ECO:0000313" key="4">
    <source>
        <dbReference type="Proteomes" id="UP000187735"/>
    </source>
</evidence>
<dbReference type="AlphaFoldDB" id="A0A1P8WCI9"/>
<keyword evidence="2" id="KW-0472">Membrane</keyword>
<name>A0A1P8WCI9_9PLAN</name>
<feature type="compositionally biased region" description="Polar residues" evidence="1">
    <location>
        <begin position="77"/>
        <end position="86"/>
    </location>
</feature>
<gene>
    <name evidence="3" type="ORF">Fuma_01357</name>
</gene>
<evidence type="ECO:0000256" key="2">
    <source>
        <dbReference type="SAM" id="Phobius"/>
    </source>
</evidence>
<dbReference type="Proteomes" id="UP000187735">
    <property type="component" value="Chromosome"/>
</dbReference>
<sequence>MSNRRLQIPEPILPEHALIRDAAPVPELSAGFKQKVIADCKVEIARTARVRRWKVAGSVAAVCCCVLVMSVVLPTGDNTQNGSASHEPQPVEAGYPTDSLGYPTQSSPIVVDKVKPPRKRDAKPQMHQLMEKLEQRQQIFDANMLPKF</sequence>
<dbReference type="KEGG" id="fmr:Fuma_01357"/>
<evidence type="ECO:0000313" key="3">
    <source>
        <dbReference type="EMBL" id="APZ91766.1"/>
    </source>
</evidence>
<keyword evidence="2" id="KW-1133">Transmembrane helix</keyword>
<dbReference type="RefSeq" id="WP_077023474.1">
    <property type="nucleotide sequence ID" value="NZ_CP017641.1"/>
</dbReference>
<dbReference type="EMBL" id="CP017641">
    <property type="protein sequence ID" value="APZ91766.1"/>
    <property type="molecule type" value="Genomic_DNA"/>
</dbReference>
<accession>A0A1P8WCI9</accession>
<keyword evidence="2" id="KW-0812">Transmembrane</keyword>
<evidence type="ECO:0000256" key="1">
    <source>
        <dbReference type="SAM" id="MobiDB-lite"/>
    </source>
</evidence>